<dbReference type="Proteomes" id="UP000031014">
    <property type="component" value="Unassembled WGS sequence"/>
</dbReference>
<dbReference type="STRING" id="1321606.SAMD00020551_3138"/>
<gene>
    <name evidence="1" type="ORF">SAMD00020551_3138</name>
</gene>
<dbReference type="EMBL" id="BASE01000071">
    <property type="protein sequence ID" value="GAM14982.1"/>
    <property type="molecule type" value="Genomic_DNA"/>
</dbReference>
<accession>A0A0A8X7I3</accession>
<keyword evidence="2" id="KW-1185">Reference proteome</keyword>
<dbReference type="AlphaFoldDB" id="A0A0A8X7I3"/>
<proteinExistence type="predicted"/>
<comment type="caution">
    <text evidence="1">The sequence shown here is derived from an EMBL/GenBank/DDBJ whole genome shotgun (WGS) entry which is preliminary data.</text>
</comment>
<name>A0A0A8X7I3_MESS1</name>
<evidence type="ECO:0000313" key="2">
    <source>
        <dbReference type="Proteomes" id="UP000031014"/>
    </source>
</evidence>
<sequence>MIFKEDERKNKPEVKSKKKPCICFYFKKGTIKKERILDVLSQI</sequence>
<organism evidence="1 2">
    <name type="scientific">Mesobacillus selenatarsenatis (strain DSM 18680 / JCM 14380 / FERM P-15431 / SF-1)</name>
    <dbReference type="NCBI Taxonomy" id="1321606"/>
    <lineage>
        <taxon>Bacteria</taxon>
        <taxon>Bacillati</taxon>
        <taxon>Bacillota</taxon>
        <taxon>Bacilli</taxon>
        <taxon>Bacillales</taxon>
        <taxon>Bacillaceae</taxon>
        <taxon>Mesobacillus</taxon>
    </lineage>
</organism>
<evidence type="ECO:0000313" key="1">
    <source>
        <dbReference type="EMBL" id="GAM14982.1"/>
    </source>
</evidence>
<protein>
    <submittedName>
        <fullName evidence="1">Uncharacterized protein</fullName>
    </submittedName>
</protein>
<reference evidence="1 2" key="1">
    <citation type="submission" date="2013-06" db="EMBL/GenBank/DDBJ databases">
        <title>Whole genome shotgun sequence of Bacillus selenatarsenatis SF-1.</title>
        <authorList>
            <person name="Kuroda M."/>
            <person name="Sei K."/>
            <person name="Yamashita M."/>
            <person name="Ike M."/>
        </authorList>
    </citation>
    <scope>NUCLEOTIDE SEQUENCE [LARGE SCALE GENOMIC DNA]</scope>
    <source>
        <strain evidence="1 2">SF-1</strain>
    </source>
</reference>